<dbReference type="Proteomes" id="UP001289066">
    <property type="component" value="Unassembled WGS sequence"/>
</dbReference>
<keyword evidence="9" id="KW-0067">ATP-binding</keyword>
<dbReference type="EMBL" id="WNVG01001552">
    <property type="protein sequence ID" value="MDZ5035356.1"/>
    <property type="molecule type" value="Genomic_DNA"/>
</dbReference>
<evidence type="ECO:0000256" key="10">
    <source>
        <dbReference type="ARBA" id="ARBA00022842"/>
    </source>
</evidence>
<keyword evidence="5" id="KW-0808">Transferase</keyword>
<dbReference type="InterPro" id="IPR000417">
    <property type="entry name" value="Hyethyz_kinase"/>
</dbReference>
<keyword evidence="8 12" id="KW-0418">Kinase</keyword>
<organism evidence="12 13">
    <name type="scientific">Clostridium perfringens</name>
    <dbReference type="NCBI Taxonomy" id="1502"/>
    <lineage>
        <taxon>Bacteria</taxon>
        <taxon>Bacillati</taxon>
        <taxon>Bacillota</taxon>
        <taxon>Clostridia</taxon>
        <taxon>Eubacteriales</taxon>
        <taxon>Clostridiaceae</taxon>
        <taxon>Clostridium</taxon>
    </lineage>
</organism>
<dbReference type="GO" id="GO:0004417">
    <property type="term" value="F:hydroxyethylthiazole kinase activity"/>
    <property type="evidence" value="ECO:0007669"/>
    <property type="project" value="UniProtKB-EC"/>
</dbReference>
<evidence type="ECO:0000256" key="4">
    <source>
        <dbReference type="ARBA" id="ARBA00012129"/>
    </source>
</evidence>
<comment type="pathway">
    <text evidence="3">Cofactor biosynthesis; thiamine diphosphate biosynthesis; 4-methyl-5-(2-phosphoethyl)-thiazole from 5-(2-hydroxyethyl)-4-methylthiazole: step 1/1.</text>
</comment>
<evidence type="ECO:0000256" key="6">
    <source>
        <dbReference type="ARBA" id="ARBA00022723"/>
    </source>
</evidence>
<accession>A0AAW9J7F0</accession>
<evidence type="ECO:0000256" key="5">
    <source>
        <dbReference type="ARBA" id="ARBA00022679"/>
    </source>
</evidence>
<dbReference type="GO" id="GO:0000287">
    <property type="term" value="F:magnesium ion binding"/>
    <property type="evidence" value="ECO:0007669"/>
    <property type="project" value="InterPro"/>
</dbReference>
<dbReference type="EC" id="2.7.1.50" evidence="4"/>
<evidence type="ECO:0000256" key="3">
    <source>
        <dbReference type="ARBA" id="ARBA00004868"/>
    </source>
</evidence>
<dbReference type="InterPro" id="IPR029056">
    <property type="entry name" value="Ribokinase-like"/>
</dbReference>
<dbReference type="GO" id="GO:0009228">
    <property type="term" value="P:thiamine biosynthetic process"/>
    <property type="evidence" value="ECO:0007669"/>
    <property type="project" value="UniProtKB-KW"/>
</dbReference>
<dbReference type="RefSeq" id="WP_322413654.1">
    <property type="nucleotide sequence ID" value="NZ_WNVG01001552.1"/>
</dbReference>
<dbReference type="GO" id="GO:0005524">
    <property type="term" value="F:ATP binding"/>
    <property type="evidence" value="ECO:0007669"/>
    <property type="project" value="UniProtKB-KW"/>
</dbReference>
<comment type="caution">
    <text evidence="12">The sequence shown here is derived from an EMBL/GenBank/DDBJ whole genome shotgun (WGS) entry which is preliminary data.</text>
</comment>
<dbReference type="Gene3D" id="3.40.1190.20">
    <property type="match status" value="1"/>
</dbReference>
<keyword evidence="7" id="KW-0547">Nucleotide-binding</keyword>
<dbReference type="Pfam" id="PF02110">
    <property type="entry name" value="HK"/>
    <property type="match status" value="1"/>
</dbReference>
<evidence type="ECO:0000256" key="2">
    <source>
        <dbReference type="ARBA" id="ARBA00001946"/>
    </source>
</evidence>
<comment type="catalytic activity">
    <reaction evidence="1">
        <text>5-(2-hydroxyethyl)-4-methylthiazole + ATP = 4-methyl-5-(2-phosphooxyethyl)-thiazole + ADP + H(+)</text>
        <dbReference type="Rhea" id="RHEA:24212"/>
        <dbReference type="ChEBI" id="CHEBI:15378"/>
        <dbReference type="ChEBI" id="CHEBI:17957"/>
        <dbReference type="ChEBI" id="CHEBI:30616"/>
        <dbReference type="ChEBI" id="CHEBI:58296"/>
        <dbReference type="ChEBI" id="CHEBI:456216"/>
        <dbReference type="EC" id="2.7.1.50"/>
    </reaction>
</comment>
<evidence type="ECO:0000256" key="8">
    <source>
        <dbReference type="ARBA" id="ARBA00022777"/>
    </source>
</evidence>
<evidence type="ECO:0000256" key="9">
    <source>
        <dbReference type="ARBA" id="ARBA00022840"/>
    </source>
</evidence>
<evidence type="ECO:0000256" key="1">
    <source>
        <dbReference type="ARBA" id="ARBA00001771"/>
    </source>
</evidence>
<evidence type="ECO:0000256" key="11">
    <source>
        <dbReference type="ARBA" id="ARBA00022977"/>
    </source>
</evidence>
<proteinExistence type="predicted"/>
<evidence type="ECO:0000313" key="13">
    <source>
        <dbReference type="Proteomes" id="UP001289066"/>
    </source>
</evidence>
<sequence>ALDESLNLQKKKHPLIHCISNLVTARDLAQGILCYNGNPLISNSIEEAQDITSKCESLLISLEDLNSSKVDAIEKSLRVARRKRIPVVLDIMGISFSFFRREVALRFISRYNINVVKGKLEDFNVLFH</sequence>
<keyword evidence="10" id="KW-0460">Magnesium</keyword>
<protein>
    <recommendedName>
        <fullName evidence="4">hydroxyethylthiazole kinase</fullName>
        <ecNumber evidence="4">2.7.1.50</ecNumber>
    </recommendedName>
</protein>
<evidence type="ECO:0000313" key="12">
    <source>
        <dbReference type="EMBL" id="MDZ5035356.1"/>
    </source>
</evidence>
<feature type="non-terminal residue" evidence="12">
    <location>
        <position position="128"/>
    </location>
</feature>
<feature type="non-terminal residue" evidence="12">
    <location>
        <position position="1"/>
    </location>
</feature>
<dbReference type="AlphaFoldDB" id="A0AAW9J7F0"/>
<keyword evidence="6" id="KW-0479">Metal-binding</keyword>
<keyword evidence="11" id="KW-0784">Thiamine biosynthesis</keyword>
<reference evidence="12" key="1">
    <citation type="submission" date="2019-11" db="EMBL/GenBank/DDBJ databases">
        <title>Characterization of Clostridium perfringens isolates from swine manure treated agricultural soils.</title>
        <authorList>
            <person name="Wushke S.T."/>
        </authorList>
    </citation>
    <scope>NUCLEOTIDE SEQUENCE</scope>
    <source>
        <strain evidence="12">X15</strain>
    </source>
</reference>
<gene>
    <name evidence="12" type="ORF">GNF81_21995</name>
</gene>
<dbReference type="SUPFAM" id="SSF53613">
    <property type="entry name" value="Ribokinase-like"/>
    <property type="match status" value="1"/>
</dbReference>
<comment type="cofactor">
    <cofactor evidence="2">
        <name>Mg(2+)</name>
        <dbReference type="ChEBI" id="CHEBI:18420"/>
    </cofactor>
</comment>
<dbReference type="PRINTS" id="PR01099">
    <property type="entry name" value="HYETHTZKNASE"/>
</dbReference>
<evidence type="ECO:0000256" key="7">
    <source>
        <dbReference type="ARBA" id="ARBA00022741"/>
    </source>
</evidence>
<name>A0AAW9J7F0_CLOPF</name>